<keyword evidence="3 10" id="KW-0808">Transferase</keyword>
<proteinExistence type="inferred from homology"/>
<dbReference type="GO" id="GO:0034625">
    <property type="term" value="P:fatty acid elongation, monounsaturated fatty acid"/>
    <property type="evidence" value="ECO:0007669"/>
    <property type="project" value="TreeGrafter"/>
</dbReference>
<keyword evidence="7 10" id="KW-0443">Lipid metabolism</keyword>
<evidence type="ECO:0000256" key="9">
    <source>
        <dbReference type="ARBA" id="ARBA00023160"/>
    </source>
</evidence>
<accession>A0A2S2PMV8</accession>
<gene>
    <name evidence="11" type="ORF">g.14235</name>
</gene>
<dbReference type="InterPro" id="IPR002076">
    <property type="entry name" value="ELO_fam"/>
</dbReference>
<evidence type="ECO:0000256" key="3">
    <source>
        <dbReference type="ARBA" id="ARBA00022679"/>
    </source>
</evidence>
<dbReference type="Pfam" id="PF01151">
    <property type="entry name" value="ELO"/>
    <property type="match status" value="1"/>
</dbReference>
<dbReference type="EC" id="2.3.1.199" evidence="10"/>
<comment type="catalytic activity">
    <reaction evidence="10">
        <text>a very-long-chain acyl-CoA + malonyl-CoA + H(+) = a very-long-chain 3-oxoacyl-CoA + CO2 + CoA</text>
        <dbReference type="Rhea" id="RHEA:32727"/>
        <dbReference type="ChEBI" id="CHEBI:15378"/>
        <dbReference type="ChEBI" id="CHEBI:16526"/>
        <dbReference type="ChEBI" id="CHEBI:57287"/>
        <dbReference type="ChEBI" id="CHEBI:57384"/>
        <dbReference type="ChEBI" id="CHEBI:90725"/>
        <dbReference type="ChEBI" id="CHEBI:90736"/>
        <dbReference type="EC" id="2.3.1.199"/>
    </reaction>
</comment>
<evidence type="ECO:0000313" key="11">
    <source>
        <dbReference type="EMBL" id="MBY30745.1"/>
    </source>
</evidence>
<dbReference type="GO" id="GO:0009922">
    <property type="term" value="F:fatty acid elongase activity"/>
    <property type="evidence" value="ECO:0007669"/>
    <property type="project" value="UniProtKB-EC"/>
</dbReference>
<evidence type="ECO:0000256" key="1">
    <source>
        <dbReference type="ARBA" id="ARBA00004141"/>
    </source>
</evidence>
<comment type="subcellular location">
    <subcellularLocation>
        <location evidence="1">Membrane</location>
        <topology evidence="1">Multi-pass membrane protein</topology>
    </subcellularLocation>
</comment>
<dbReference type="PANTHER" id="PTHR11157">
    <property type="entry name" value="FATTY ACID ACYL TRANSFERASE-RELATED"/>
    <property type="match status" value="1"/>
</dbReference>
<feature type="transmembrane region" description="Helical" evidence="10">
    <location>
        <begin position="170"/>
        <end position="189"/>
    </location>
</feature>
<keyword evidence="6 10" id="KW-1133">Transmembrane helix</keyword>
<reference evidence="11" key="1">
    <citation type="submission" date="2018-04" db="EMBL/GenBank/DDBJ databases">
        <title>Transcriptome of Schizaphis graminum biotype I.</title>
        <authorList>
            <person name="Scully E.D."/>
            <person name="Geib S.M."/>
            <person name="Palmer N.A."/>
            <person name="Koch K."/>
            <person name="Bradshaw J."/>
            <person name="Heng-Moss T."/>
            <person name="Sarath G."/>
        </authorList>
    </citation>
    <scope>NUCLEOTIDE SEQUENCE</scope>
</reference>
<feature type="transmembrane region" description="Helical" evidence="10">
    <location>
        <begin position="31"/>
        <end position="50"/>
    </location>
</feature>
<dbReference type="AlphaFoldDB" id="A0A2S2PMV8"/>
<evidence type="ECO:0000256" key="5">
    <source>
        <dbReference type="ARBA" id="ARBA00022832"/>
    </source>
</evidence>
<keyword evidence="5 10" id="KW-0276">Fatty acid metabolism</keyword>
<evidence type="ECO:0000256" key="8">
    <source>
        <dbReference type="ARBA" id="ARBA00023136"/>
    </source>
</evidence>
<keyword evidence="2 10" id="KW-0444">Lipid biosynthesis</keyword>
<keyword evidence="9 10" id="KW-0275">Fatty acid biosynthesis</keyword>
<keyword evidence="8 10" id="KW-0472">Membrane</keyword>
<feature type="transmembrane region" description="Helical" evidence="10">
    <location>
        <begin position="116"/>
        <end position="135"/>
    </location>
</feature>
<dbReference type="EMBL" id="GGMR01018126">
    <property type="protein sequence ID" value="MBY30745.1"/>
    <property type="molecule type" value="Transcribed_RNA"/>
</dbReference>
<name>A0A2S2PMV8_SCHGA</name>
<dbReference type="GO" id="GO:0034626">
    <property type="term" value="P:fatty acid elongation, polyunsaturated fatty acid"/>
    <property type="evidence" value="ECO:0007669"/>
    <property type="project" value="TreeGrafter"/>
</dbReference>
<feature type="transmembrane region" description="Helical" evidence="10">
    <location>
        <begin position="210"/>
        <end position="227"/>
    </location>
</feature>
<dbReference type="GO" id="GO:0030148">
    <property type="term" value="P:sphingolipid biosynthetic process"/>
    <property type="evidence" value="ECO:0007669"/>
    <property type="project" value="TreeGrafter"/>
</dbReference>
<evidence type="ECO:0000256" key="7">
    <source>
        <dbReference type="ARBA" id="ARBA00023098"/>
    </source>
</evidence>
<dbReference type="GO" id="GO:0019367">
    <property type="term" value="P:fatty acid elongation, saturated fatty acid"/>
    <property type="evidence" value="ECO:0007669"/>
    <property type="project" value="TreeGrafter"/>
</dbReference>
<feature type="transmembrane region" description="Helical" evidence="10">
    <location>
        <begin position="62"/>
        <end position="81"/>
    </location>
</feature>
<evidence type="ECO:0000256" key="10">
    <source>
        <dbReference type="RuleBase" id="RU361115"/>
    </source>
</evidence>
<sequence length="266" mass="31780">MSVLYHKVSDLLEWIDKNGDSRIKDMWLMDSPWPVLIILVAYLYFVLKAGPKFMKYRSPLKVDRIVMVYNVIQVLCSAYLVKEAFRLIWLRDNYKINCIEIDYSDTDVSKGIIRAVWVYFFSKVLDLLDTIFFILRKKQNQVTFLHIYHHTMVLMFSWGIIRFYPGGQIILFGTINAFVHVVMYSYYFLTILKPEYKKAWWKKYLTQLQLIQFIITALHGCLALLATDCNYPKLIIALAMPQDMFMFILFWDFYKKAYRQPKNKLT</sequence>
<evidence type="ECO:0000256" key="6">
    <source>
        <dbReference type="ARBA" id="ARBA00022989"/>
    </source>
</evidence>
<evidence type="ECO:0000256" key="4">
    <source>
        <dbReference type="ARBA" id="ARBA00022692"/>
    </source>
</evidence>
<feature type="transmembrane region" description="Helical" evidence="10">
    <location>
        <begin position="147"/>
        <end position="164"/>
    </location>
</feature>
<organism evidence="11">
    <name type="scientific">Schizaphis graminum</name>
    <name type="common">Green bug aphid</name>
    <dbReference type="NCBI Taxonomy" id="13262"/>
    <lineage>
        <taxon>Eukaryota</taxon>
        <taxon>Metazoa</taxon>
        <taxon>Ecdysozoa</taxon>
        <taxon>Arthropoda</taxon>
        <taxon>Hexapoda</taxon>
        <taxon>Insecta</taxon>
        <taxon>Pterygota</taxon>
        <taxon>Neoptera</taxon>
        <taxon>Paraneoptera</taxon>
        <taxon>Hemiptera</taxon>
        <taxon>Sternorrhyncha</taxon>
        <taxon>Aphidomorpha</taxon>
        <taxon>Aphidoidea</taxon>
        <taxon>Aphididae</taxon>
        <taxon>Aphidini</taxon>
        <taxon>Schizaphis</taxon>
    </lineage>
</organism>
<feature type="transmembrane region" description="Helical" evidence="10">
    <location>
        <begin position="233"/>
        <end position="254"/>
    </location>
</feature>
<protein>
    <recommendedName>
        <fullName evidence="10">Elongation of very long chain fatty acids protein</fullName>
        <ecNumber evidence="10">2.3.1.199</ecNumber>
    </recommendedName>
    <alternativeName>
        <fullName evidence="10">Very-long-chain 3-oxoacyl-CoA synthase</fullName>
    </alternativeName>
</protein>
<dbReference type="GO" id="GO:0042761">
    <property type="term" value="P:very long-chain fatty acid biosynthetic process"/>
    <property type="evidence" value="ECO:0007669"/>
    <property type="project" value="TreeGrafter"/>
</dbReference>
<dbReference type="PANTHER" id="PTHR11157:SF21">
    <property type="entry name" value="ELONGATION OF VERY LONG CHAIN FATTY ACIDS PROTEIN"/>
    <property type="match status" value="1"/>
</dbReference>
<evidence type="ECO:0000256" key="2">
    <source>
        <dbReference type="ARBA" id="ARBA00022516"/>
    </source>
</evidence>
<dbReference type="GO" id="GO:0005789">
    <property type="term" value="C:endoplasmic reticulum membrane"/>
    <property type="evidence" value="ECO:0007669"/>
    <property type="project" value="TreeGrafter"/>
</dbReference>
<comment type="similarity">
    <text evidence="10">Belongs to the ELO family.</text>
</comment>
<keyword evidence="4 10" id="KW-0812">Transmembrane</keyword>